<evidence type="ECO:0000313" key="2">
    <source>
        <dbReference type="EMBL" id="GEO19270.1"/>
    </source>
</evidence>
<gene>
    <name evidence="2" type="ORF">MAE02_69660</name>
</gene>
<feature type="compositionally biased region" description="Low complexity" evidence="1">
    <location>
        <begin position="1"/>
        <end position="28"/>
    </location>
</feature>
<sequence length="46" mass="4884">MDLGAMRNRPAAAKAAARSREVAVTAEAETAKPKWRAPAKMSKASE</sequence>
<feature type="region of interest" description="Disordered" evidence="1">
    <location>
        <begin position="1"/>
        <end position="46"/>
    </location>
</feature>
<proteinExistence type="predicted"/>
<evidence type="ECO:0000313" key="3">
    <source>
        <dbReference type="Proteomes" id="UP000321085"/>
    </source>
</evidence>
<evidence type="ECO:0000256" key="1">
    <source>
        <dbReference type="SAM" id="MobiDB-lite"/>
    </source>
</evidence>
<accession>A0A512C542</accession>
<name>A0A512C542_9HYPH</name>
<dbReference type="AlphaFoldDB" id="A0A512C542"/>
<reference evidence="2 3" key="1">
    <citation type="submission" date="2019-07" db="EMBL/GenBank/DDBJ databases">
        <title>Whole genome shotgun sequence of Microvirga aerophila NBRC 106136.</title>
        <authorList>
            <person name="Hosoyama A."/>
            <person name="Uohara A."/>
            <person name="Ohji S."/>
            <person name="Ichikawa N."/>
        </authorList>
    </citation>
    <scope>NUCLEOTIDE SEQUENCE [LARGE SCALE GENOMIC DNA]</scope>
    <source>
        <strain evidence="2 3">NBRC 106136</strain>
    </source>
</reference>
<organism evidence="2 3">
    <name type="scientific">Microvirga aerophila</name>
    <dbReference type="NCBI Taxonomy" id="670291"/>
    <lineage>
        <taxon>Bacteria</taxon>
        <taxon>Pseudomonadati</taxon>
        <taxon>Pseudomonadota</taxon>
        <taxon>Alphaproteobacteria</taxon>
        <taxon>Hyphomicrobiales</taxon>
        <taxon>Methylobacteriaceae</taxon>
        <taxon>Microvirga</taxon>
    </lineage>
</organism>
<dbReference type="Proteomes" id="UP000321085">
    <property type="component" value="Unassembled WGS sequence"/>
</dbReference>
<dbReference type="EMBL" id="BJYU01000389">
    <property type="protein sequence ID" value="GEO19270.1"/>
    <property type="molecule type" value="Genomic_DNA"/>
</dbReference>
<keyword evidence="3" id="KW-1185">Reference proteome</keyword>
<comment type="caution">
    <text evidence="2">The sequence shown here is derived from an EMBL/GenBank/DDBJ whole genome shotgun (WGS) entry which is preliminary data.</text>
</comment>
<protein>
    <submittedName>
        <fullName evidence="2">Uncharacterized protein</fullName>
    </submittedName>
</protein>